<feature type="region of interest" description="Disordered" evidence="14">
    <location>
        <begin position="256"/>
        <end position="278"/>
    </location>
</feature>
<dbReference type="FunFam" id="3.30.430.20:FF:000003">
    <property type="entry name" value="Cysteine-rich RLK (RECEPTOR-like protein kinase) 10"/>
    <property type="match status" value="1"/>
</dbReference>
<evidence type="ECO:0000256" key="13">
    <source>
        <dbReference type="ARBA" id="ARBA00023180"/>
    </source>
</evidence>
<dbReference type="Gene3D" id="1.10.510.10">
    <property type="entry name" value="Transferase(Phosphotransferase) domain 1"/>
    <property type="match status" value="1"/>
</dbReference>
<dbReference type="CDD" id="cd23509">
    <property type="entry name" value="Gnk2-like"/>
    <property type="match status" value="2"/>
</dbReference>
<dbReference type="GO" id="GO:0005524">
    <property type="term" value="F:ATP binding"/>
    <property type="evidence" value="ECO:0007669"/>
    <property type="project" value="UniProtKB-KW"/>
</dbReference>
<evidence type="ECO:0000256" key="7">
    <source>
        <dbReference type="ARBA" id="ARBA00022741"/>
    </source>
</evidence>
<organism evidence="19 20">
    <name type="scientific">Rubus argutus</name>
    <name type="common">Southern blackberry</name>
    <dbReference type="NCBI Taxonomy" id="59490"/>
    <lineage>
        <taxon>Eukaryota</taxon>
        <taxon>Viridiplantae</taxon>
        <taxon>Streptophyta</taxon>
        <taxon>Embryophyta</taxon>
        <taxon>Tracheophyta</taxon>
        <taxon>Spermatophyta</taxon>
        <taxon>Magnoliopsida</taxon>
        <taxon>eudicotyledons</taxon>
        <taxon>Gunneridae</taxon>
        <taxon>Pentapetalae</taxon>
        <taxon>rosids</taxon>
        <taxon>fabids</taxon>
        <taxon>Rosales</taxon>
        <taxon>Rosaceae</taxon>
        <taxon>Rosoideae</taxon>
        <taxon>Rosoideae incertae sedis</taxon>
        <taxon>Rubus</taxon>
    </lineage>
</organism>
<evidence type="ECO:0000256" key="9">
    <source>
        <dbReference type="ARBA" id="ARBA00022840"/>
    </source>
</evidence>
<accession>A0AAW1YLU5</accession>
<dbReference type="GO" id="GO:0004674">
    <property type="term" value="F:protein serine/threonine kinase activity"/>
    <property type="evidence" value="ECO:0007669"/>
    <property type="project" value="UniProtKB-KW"/>
</dbReference>
<evidence type="ECO:0000313" key="19">
    <source>
        <dbReference type="EMBL" id="KAK9949607.1"/>
    </source>
</evidence>
<keyword evidence="8" id="KW-0418">Kinase</keyword>
<evidence type="ECO:0000256" key="8">
    <source>
        <dbReference type="ARBA" id="ARBA00022777"/>
    </source>
</evidence>
<feature type="domain" description="Gnk2-homologous" evidence="18">
    <location>
        <begin position="30"/>
        <end position="134"/>
    </location>
</feature>
<comment type="subcellular location">
    <subcellularLocation>
        <location evidence="1">Membrane</location>
        <topology evidence="1">Single-pass membrane protein</topology>
    </subcellularLocation>
</comment>
<dbReference type="PROSITE" id="PS51473">
    <property type="entry name" value="GNK2"/>
    <property type="match status" value="2"/>
</dbReference>
<keyword evidence="2" id="KW-0723">Serine/threonine-protein kinase</keyword>
<dbReference type="Gene3D" id="3.30.430.20">
    <property type="entry name" value="Gnk2 domain, C-X8-C-X2-C motif"/>
    <property type="match status" value="2"/>
</dbReference>
<evidence type="ECO:0000256" key="14">
    <source>
        <dbReference type="SAM" id="MobiDB-lite"/>
    </source>
</evidence>
<dbReference type="Proteomes" id="UP001457282">
    <property type="component" value="Unassembled WGS sequence"/>
</dbReference>
<feature type="signal peptide" evidence="16">
    <location>
        <begin position="1"/>
        <end position="26"/>
    </location>
</feature>
<evidence type="ECO:0000256" key="16">
    <source>
        <dbReference type="SAM" id="SignalP"/>
    </source>
</evidence>
<dbReference type="FunFam" id="3.30.200.20:FF:000910">
    <property type="entry name" value="Cysteine-rich receptor-like protein kinase 11"/>
    <property type="match status" value="1"/>
</dbReference>
<evidence type="ECO:0000256" key="3">
    <source>
        <dbReference type="ARBA" id="ARBA00022679"/>
    </source>
</evidence>
<keyword evidence="7" id="KW-0547">Nucleotide-binding</keyword>
<evidence type="ECO:0000256" key="2">
    <source>
        <dbReference type="ARBA" id="ARBA00022527"/>
    </source>
</evidence>
<evidence type="ECO:0000256" key="4">
    <source>
        <dbReference type="ARBA" id="ARBA00022692"/>
    </source>
</evidence>
<protein>
    <submittedName>
        <fullName evidence="19">Uncharacterized protein</fullName>
    </submittedName>
</protein>
<dbReference type="InterPro" id="IPR001245">
    <property type="entry name" value="Ser-Thr/Tyr_kinase_cat_dom"/>
</dbReference>
<dbReference type="InterPro" id="IPR002902">
    <property type="entry name" value="GNK2"/>
</dbReference>
<evidence type="ECO:0000259" key="18">
    <source>
        <dbReference type="PROSITE" id="PS51473"/>
    </source>
</evidence>
<keyword evidence="9" id="KW-0067">ATP-binding</keyword>
<dbReference type="InterPro" id="IPR008271">
    <property type="entry name" value="Ser/Thr_kinase_AS"/>
</dbReference>
<keyword evidence="4 15" id="KW-0812">Transmembrane</keyword>
<evidence type="ECO:0000313" key="20">
    <source>
        <dbReference type="Proteomes" id="UP001457282"/>
    </source>
</evidence>
<feature type="chain" id="PRO_5043957348" evidence="16">
    <location>
        <begin position="27"/>
        <end position="642"/>
    </location>
</feature>
<keyword evidence="3" id="KW-0808">Transferase</keyword>
<feature type="domain" description="Protein kinase" evidence="17">
    <location>
        <begin position="323"/>
        <end position="597"/>
    </location>
</feature>
<dbReference type="SMART" id="SM00220">
    <property type="entry name" value="S_TKc"/>
    <property type="match status" value="1"/>
</dbReference>
<dbReference type="Gene3D" id="3.30.200.20">
    <property type="entry name" value="Phosphorylase Kinase, domain 1"/>
    <property type="match status" value="1"/>
</dbReference>
<evidence type="ECO:0000256" key="5">
    <source>
        <dbReference type="ARBA" id="ARBA00022729"/>
    </source>
</evidence>
<dbReference type="InterPro" id="IPR038408">
    <property type="entry name" value="GNK2_sf"/>
</dbReference>
<name>A0AAW1YLU5_RUBAR</name>
<keyword evidence="20" id="KW-1185">Reference proteome</keyword>
<feature type="transmembrane region" description="Helical" evidence="15">
    <location>
        <begin position="285"/>
        <end position="306"/>
    </location>
</feature>
<keyword evidence="13" id="KW-0325">Glycoprotein</keyword>
<evidence type="ECO:0000256" key="11">
    <source>
        <dbReference type="ARBA" id="ARBA00023136"/>
    </source>
</evidence>
<dbReference type="PROSITE" id="PS00108">
    <property type="entry name" value="PROTEIN_KINASE_ST"/>
    <property type="match status" value="1"/>
</dbReference>
<feature type="domain" description="Gnk2-homologous" evidence="18">
    <location>
        <begin position="140"/>
        <end position="248"/>
    </location>
</feature>
<keyword evidence="11 15" id="KW-0472">Membrane</keyword>
<evidence type="ECO:0000259" key="17">
    <source>
        <dbReference type="PROSITE" id="PS50011"/>
    </source>
</evidence>
<keyword evidence="12" id="KW-0675">Receptor</keyword>
<evidence type="ECO:0000256" key="15">
    <source>
        <dbReference type="SAM" id="Phobius"/>
    </source>
</evidence>
<dbReference type="SUPFAM" id="SSF56112">
    <property type="entry name" value="Protein kinase-like (PK-like)"/>
    <property type="match status" value="1"/>
</dbReference>
<feature type="compositionally biased region" description="Pro residues" evidence="14">
    <location>
        <begin position="258"/>
        <end position="278"/>
    </location>
</feature>
<dbReference type="Pfam" id="PF01657">
    <property type="entry name" value="Stress-antifung"/>
    <property type="match status" value="2"/>
</dbReference>
<comment type="caution">
    <text evidence="19">The sequence shown here is derived from an EMBL/GenBank/DDBJ whole genome shotgun (WGS) entry which is preliminary data.</text>
</comment>
<dbReference type="AlphaFoldDB" id="A0AAW1YLU5"/>
<dbReference type="InterPro" id="IPR000719">
    <property type="entry name" value="Prot_kinase_dom"/>
</dbReference>
<dbReference type="Pfam" id="PF07714">
    <property type="entry name" value="PK_Tyr_Ser-Thr"/>
    <property type="match status" value="1"/>
</dbReference>
<proteinExistence type="predicted"/>
<keyword evidence="5 16" id="KW-0732">Signal</keyword>
<evidence type="ECO:0000256" key="10">
    <source>
        <dbReference type="ARBA" id="ARBA00022989"/>
    </source>
</evidence>
<dbReference type="GO" id="GO:0006950">
    <property type="term" value="P:response to stress"/>
    <property type="evidence" value="ECO:0007669"/>
    <property type="project" value="UniProtKB-ARBA"/>
</dbReference>
<evidence type="ECO:0000256" key="1">
    <source>
        <dbReference type="ARBA" id="ARBA00004167"/>
    </source>
</evidence>
<reference evidence="19 20" key="1">
    <citation type="journal article" date="2023" name="G3 (Bethesda)">
        <title>A chromosome-length genome assembly and annotation of blackberry (Rubus argutus, cv. 'Hillquist').</title>
        <authorList>
            <person name="Bruna T."/>
            <person name="Aryal R."/>
            <person name="Dudchenko O."/>
            <person name="Sargent D.J."/>
            <person name="Mead D."/>
            <person name="Buti M."/>
            <person name="Cavallini A."/>
            <person name="Hytonen T."/>
            <person name="Andres J."/>
            <person name="Pham M."/>
            <person name="Weisz D."/>
            <person name="Mascagni F."/>
            <person name="Usai G."/>
            <person name="Natali L."/>
            <person name="Bassil N."/>
            <person name="Fernandez G.E."/>
            <person name="Lomsadze A."/>
            <person name="Armour M."/>
            <person name="Olukolu B."/>
            <person name="Poorten T."/>
            <person name="Britton C."/>
            <person name="Davik J."/>
            <person name="Ashrafi H."/>
            <person name="Aiden E.L."/>
            <person name="Borodovsky M."/>
            <person name="Worthington M."/>
        </authorList>
    </citation>
    <scope>NUCLEOTIDE SEQUENCE [LARGE SCALE GENOMIC DNA]</scope>
    <source>
        <strain evidence="19">PI 553951</strain>
    </source>
</reference>
<sequence length="642" mass="71912">MAMIPLRNIFFSSPVLLLIIVTRSVAQPDFQHYWCYDDKGNYTADSPYQTNLNTLLSSLLSTNGNGYGFYNSSYAENSNDRAYATGFCRGDVVADDCRSCLNDSTHQLRKVCPNRIEALGFYPYCMLRYSNRPLYGFVDDSVKFYAKSLTNVSSSEVEGFFQVLRTLLERLRNEAAEGGSLRKFAVDNTSTQAFRYIYALSQCTPDLSKDNCSSCLVGAFVDINYSYGSVAGSVVKPNCDIRYDVSPFYDSEKVAPLPSSPPISPPSPPISPSSPPSRPNKWRNVIIIVVTITVFLVLSLCVCISLRVRRKTKKLDQSKLADAEDTDATGSGGFGSVYRGKLSNGQEIAVKRLSMNSGQGDLEFKNEVLLVARLQHRNLVRLLGFCLERNERLLVYEFVPNASLDHIIFDPTKRSQLDWDKRYKIILGIARGLLYLHEDSRLRIIHRDLKASNILIDAALNAKISDFGMAWLFELDQTHGSASRIVGTYGYMAPEYAMHGHFSIKSDVYSFGCIDFGDSKWTENSCFRNGENVEYLPSYAWKNWREGTVSNLTDPTLTSGLRTEMMRCIHIGLLCVQENMDDRPTMASVILMLNSYSVTLPAPSEPAFFMHSSSGVITSKSNFVSVKVPENESALITEVYPR</sequence>
<evidence type="ECO:0000256" key="6">
    <source>
        <dbReference type="ARBA" id="ARBA00022737"/>
    </source>
</evidence>
<dbReference type="GO" id="GO:0005886">
    <property type="term" value="C:plasma membrane"/>
    <property type="evidence" value="ECO:0007669"/>
    <property type="project" value="TreeGrafter"/>
</dbReference>
<gene>
    <name evidence="19" type="ORF">M0R45_005124</name>
</gene>
<dbReference type="InterPro" id="IPR011009">
    <property type="entry name" value="Kinase-like_dom_sf"/>
</dbReference>
<evidence type="ECO:0000256" key="12">
    <source>
        <dbReference type="ARBA" id="ARBA00023170"/>
    </source>
</evidence>
<keyword evidence="10 15" id="KW-1133">Transmembrane helix</keyword>
<dbReference type="PROSITE" id="PS50011">
    <property type="entry name" value="PROTEIN_KINASE_DOM"/>
    <property type="match status" value="1"/>
</dbReference>
<dbReference type="EMBL" id="JBEDUW010000001">
    <property type="protein sequence ID" value="KAK9949607.1"/>
    <property type="molecule type" value="Genomic_DNA"/>
</dbReference>
<keyword evidence="6" id="KW-0677">Repeat</keyword>
<dbReference type="FunFam" id="1.10.510.10:FF:000129">
    <property type="entry name" value="cysteine-rich receptor-like protein kinase 10"/>
    <property type="match status" value="1"/>
</dbReference>
<dbReference type="PANTHER" id="PTHR27002">
    <property type="entry name" value="RECEPTOR-LIKE SERINE/THREONINE-PROTEIN KINASE SD1-8"/>
    <property type="match status" value="1"/>
</dbReference>
<dbReference type="PANTHER" id="PTHR27002:SF1073">
    <property type="entry name" value="CYSTEINE-RICH RECEPTOR-LIKE PROTEIN KINASE 29"/>
    <property type="match status" value="1"/>
</dbReference>